<feature type="compositionally biased region" description="Basic and acidic residues" evidence="1">
    <location>
        <begin position="1740"/>
        <end position="1753"/>
    </location>
</feature>
<accession>A0A8J2RC25</accession>
<feature type="region of interest" description="Disordered" evidence="1">
    <location>
        <begin position="3387"/>
        <end position="3414"/>
    </location>
</feature>
<dbReference type="Pfam" id="PF20262">
    <property type="entry name" value="UNC80_C"/>
    <property type="match status" value="1"/>
</dbReference>
<feature type="compositionally biased region" description="Basic residues" evidence="1">
    <location>
        <begin position="1560"/>
        <end position="1574"/>
    </location>
</feature>
<feature type="region of interest" description="Disordered" evidence="1">
    <location>
        <begin position="3682"/>
        <end position="3721"/>
    </location>
</feature>
<evidence type="ECO:0000259" key="2">
    <source>
        <dbReference type="Pfam" id="PF15778"/>
    </source>
</evidence>
<feature type="compositionally biased region" description="Basic and acidic residues" evidence="1">
    <location>
        <begin position="3171"/>
        <end position="3191"/>
    </location>
</feature>
<feature type="domain" description="Protein UNC80 C-terminal" evidence="4">
    <location>
        <begin position="2037"/>
        <end position="3169"/>
    </location>
</feature>
<keyword evidence="6" id="KW-1185">Reference proteome</keyword>
<proteinExistence type="predicted"/>
<name>A0A8J2RC25_9CRUS</name>
<dbReference type="OrthoDB" id="5584001at2759"/>
<feature type="region of interest" description="Disordered" evidence="1">
    <location>
        <begin position="1148"/>
        <end position="1170"/>
    </location>
</feature>
<evidence type="ECO:0000313" key="6">
    <source>
        <dbReference type="Proteomes" id="UP000789390"/>
    </source>
</evidence>
<organism evidence="5 6">
    <name type="scientific">Daphnia galeata</name>
    <dbReference type="NCBI Taxonomy" id="27404"/>
    <lineage>
        <taxon>Eukaryota</taxon>
        <taxon>Metazoa</taxon>
        <taxon>Ecdysozoa</taxon>
        <taxon>Arthropoda</taxon>
        <taxon>Crustacea</taxon>
        <taxon>Branchiopoda</taxon>
        <taxon>Diplostraca</taxon>
        <taxon>Cladocera</taxon>
        <taxon>Anomopoda</taxon>
        <taxon>Daphniidae</taxon>
        <taxon>Daphnia</taxon>
    </lineage>
</organism>
<feature type="domain" description="Protein UNC80 central region" evidence="3">
    <location>
        <begin position="1463"/>
        <end position="2030"/>
    </location>
</feature>
<feature type="compositionally biased region" description="Polar residues" evidence="1">
    <location>
        <begin position="663"/>
        <end position="672"/>
    </location>
</feature>
<feature type="domain" description="Protein UNC80 central region" evidence="3">
    <location>
        <begin position="1180"/>
        <end position="1388"/>
    </location>
</feature>
<dbReference type="PANTHER" id="PTHR31781">
    <property type="entry name" value="UNC80"/>
    <property type="match status" value="1"/>
</dbReference>
<dbReference type="InterPro" id="IPR031542">
    <property type="entry name" value="UNC80_N"/>
</dbReference>
<feature type="region of interest" description="Disordered" evidence="1">
    <location>
        <begin position="653"/>
        <end position="672"/>
    </location>
</feature>
<gene>
    <name evidence="5" type="ORF">DGAL_LOCUS1589</name>
</gene>
<feature type="region of interest" description="Disordered" evidence="1">
    <location>
        <begin position="1513"/>
        <end position="1637"/>
    </location>
</feature>
<feature type="region of interest" description="Disordered" evidence="1">
    <location>
        <begin position="2027"/>
        <end position="2048"/>
    </location>
</feature>
<feature type="region of interest" description="Disordered" evidence="1">
    <location>
        <begin position="434"/>
        <end position="458"/>
    </location>
</feature>
<reference evidence="5" key="1">
    <citation type="submission" date="2021-11" db="EMBL/GenBank/DDBJ databases">
        <authorList>
            <person name="Schell T."/>
        </authorList>
    </citation>
    <scope>NUCLEOTIDE SEQUENCE</scope>
    <source>
        <strain evidence="5">M5</strain>
    </source>
</reference>
<feature type="compositionally biased region" description="Basic and acidic residues" evidence="1">
    <location>
        <begin position="1575"/>
        <end position="1593"/>
    </location>
</feature>
<evidence type="ECO:0000313" key="5">
    <source>
        <dbReference type="EMBL" id="CAH0099450.1"/>
    </source>
</evidence>
<feature type="compositionally biased region" description="Low complexity" evidence="1">
    <location>
        <begin position="1756"/>
        <end position="1771"/>
    </location>
</feature>
<feature type="region of interest" description="Disordered" evidence="1">
    <location>
        <begin position="3226"/>
        <end position="3245"/>
    </location>
</feature>
<feature type="region of interest" description="Disordered" evidence="1">
    <location>
        <begin position="1712"/>
        <end position="1776"/>
    </location>
</feature>
<feature type="compositionally biased region" description="Low complexity" evidence="1">
    <location>
        <begin position="3478"/>
        <end position="3492"/>
    </location>
</feature>
<dbReference type="InterPro" id="IPR046460">
    <property type="entry name" value="UNC80_C"/>
</dbReference>
<feature type="region of interest" description="Disordered" evidence="1">
    <location>
        <begin position="744"/>
        <end position="772"/>
    </location>
</feature>
<comment type="caution">
    <text evidence="5">The sequence shown here is derived from an EMBL/GenBank/DDBJ whole genome shotgun (WGS) entry which is preliminary data.</text>
</comment>
<feature type="region of interest" description="Disordered" evidence="1">
    <location>
        <begin position="3302"/>
        <end position="3322"/>
    </location>
</feature>
<feature type="region of interest" description="Disordered" evidence="1">
    <location>
        <begin position="3478"/>
        <end position="3497"/>
    </location>
</feature>
<evidence type="ECO:0008006" key="7">
    <source>
        <dbReference type="Google" id="ProtNLM"/>
    </source>
</evidence>
<feature type="compositionally biased region" description="Polar residues" evidence="1">
    <location>
        <begin position="3192"/>
        <end position="3208"/>
    </location>
</feature>
<feature type="region of interest" description="Disordered" evidence="1">
    <location>
        <begin position="2999"/>
        <end position="3044"/>
    </location>
</feature>
<dbReference type="GO" id="GO:0055080">
    <property type="term" value="P:monoatomic cation homeostasis"/>
    <property type="evidence" value="ECO:0007669"/>
    <property type="project" value="TreeGrafter"/>
</dbReference>
<feature type="region of interest" description="Disordered" evidence="1">
    <location>
        <begin position="1006"/>
        <end position="1030"/>
    </location>
</feature>
<feature type="compositionally biased region" description="Polar residues" evidence="1">
    <location>
        <begin position="1400"/>
        <end position="1422"/>
    </location>
</feature>
<dbReference type="EMBL" id="CAKKLH010000019">
    <property type="protein sequence ID" value="CAH0099450.1"/>
    <property type="molecule type" value="Genomic_DNA"/>
</dbReference>
<evidence type="ECO:0000259" key="3">
    <source>
        <dbReference type="Pfam" id="PF19424"/>
    </source>
</evidence>
<feature type="compositionally biased region" description="Basic and acidic residues" evidence="1">
    <location>
        <begin position="1603"/>
        <end position="1617"/>
    </location>
</feature>
<feature type="compositionally biased region" description="Low complexity" evidence="1">
    <location>
        <begin position="3387"/>
        <end position="3397"/>
    </location>
</feature>
<evidence type="ECO:0000259" key="4">
    <source>
        <dbReference type="Pfam" id="PF20262"/>
    </source>
</evidence>
<sequence length="3762" mass="414081">MKEACKSLEKILVQNIRVGLSPNFTEAIRSISRWKFVQSSLPHVMLCTAQMIERKDTNNLQNVGTAASKLLYTLHWTLLDAAEECADADREAGVAPREPFPYIFPLTCIQEFVYLFAPLRHLLKEADLQNFRLENGLKIWPALWDYRHPNAQCFTAPVRPKKSTTIRKKTANNATAAAAVATTTSTTSNPLPIATTTASVSGGGALPTVSAAPPPPLTPRETVTFNDVFIGSIDRDSDSIGDARSLLDLDIGRLPKDNEFPETIPEETSSTEEEHVVIFRLPSAPDSDGIRDSSIYQAESSIIHPRSYLTADYNGDNGSRMATTPDAPSSQRRSSVLDDITAATFLDVAVVRCLFIPRWCEEGVHWALQFLFYRLQEISEEMRSRCPQRKRSSSLPVPKIEVSLCSSSYETKTKEAPSYCGKSAVDYFDQSRHYSAGSSPTEQTERKEQEITANSSSCCSIGGQSNHSGMMMNNSSSANTTTVGTKRRKMADLKAFVETRLLSRSHDKMLEKIDFKNSSTAHNNRTQQLLSAPETREEEKYPPNDKRILEKENAIPPRPLSALANLRDDNDYARRSYLMQEPTPLVKGKSMPSLRYLGCSTSDHTIPMFKKKDHAKISPVRKTNPPSTSQHPVITVTEANPSIPTGVKVHHYGTDGEGGRASAPTSPLNRSSTDSNIVYPFEDLPEASGASHFVNKDGGFDLHVILEAVHAVTSRADVCSVRVCETSLSVLELLLDLGVVTTPVTSPNNSGGNKHDDHHRHQQQQQQQQQTGNGLLGVNQEELSRHSHGVCVDIVARVFQHVGCPHGCGDSRRDPSSDFIRSQGLLLMAQLHRISGKYFRSFLRQTLICRYTLVEVIDFLHALVGFCVDPGFVLSPISQKRNSRLGVEQSGMSYVPNFSSPRTIEGHVINCIFKPFVTRLTASLKFLKSSENVALYCDVRQLLAYIKDVHGGIFRRVLLSGLLDSAARPQQPQDTPPENSGYFKDCLQSTGDDCGGVPPATFFVVDETTSEKNRKGKKNPSEMDGWSDEGNLIRKGSVVHALALSAQRFREKEPKVKQRFPVITNRSSRKSSQKLGIVGWMRKDRRCQGPGAQGPGEEPLDVAQAVAPSLLKLQQRGTGSNNVGVTLQKARRRVEHHLTRIGFGKSRRQIISREATPDPSRRNSPEMDGNGREMFVVIPRERKMVSGPAIYDGMLRLSFLLEACQPGTIPDANLIAAVLDLPQSPVIARAAFLFECAHFVHRCNRGQWPSWMKLNLPFYRPSGPLSNRGTPSGQRRTHILQRLGGRMFFSWAEAIGVRLEEILIDDALCCEDYDAHVMDEQRQRILMEDDDNEDFLVEASVNPSGRDFPWPLRLAACMLLFEITSFLRDSYRRLPRSTRVSLRSNDAASKTGGGNNTGGSLNVASGSSFNEQTRGGNPSSGGAPTGAIVVSSGESFTHHSTGGIGGSGSIALATNSIATPASNPAGGRRWSMALSSMGQSQNSAQSLQSITGDGHSIGGVPGERKISFVLHEPDDESLDSSNTTLTFQGDDAMEEKRNRRLAQGRPYLLRRSTMSNTGSFKRRSLKLRRSHRESRRGGDQSDAESIKRSDSIRSKRKVSSISDRSDISDVPMDHDISGEESPGILSDDGQHESPSDGAAEIEEGISTRGMPWLRSVLLLSNSFNYQCQHQHVCHPRCFRRQSRACSRMLSSVRKIYGDEPQHQEVIEFLSFSKKTRHHKDHDKKEKAAKGAQSRPGSPLRRRESVANKKERSTNDLLSKASSCHSSSAALSRDQIEHDQWDRNKVMGLQSKHFPNECDGDENKSKKKEDHPMVKYIKFQVMDLFQAPLLVLIKSATIMNDEAFLDIIPIAWELLLDVQKETVAAAAAMFILSAVRCPEPTTLLLNGSLRHPDPVERFKALLKFQVLWRSRYQVWPRMEEGAAHTFKVPPHAIEFTLPSPRIGVESLPVVDPPWMPHVRTRVQEVTLNQDTHRSLVTATKTRKKQQTELVESALKAEEDRKCNERENFRISAVPVTIQASYEPALHHVGADDHDDADDETQQQNRSSGQPLQSAQFLFPSCLCSAIVPIVDLLDDSVLTPDGVAVCDLANQVLHSCLVEDTALFLRHILERLTREKQDEMFAILRRLLRFVAYLPQQTAFTLHNYLIGYIMFYVRTPMEGSQDLVGNALSLLSMVAPSVQGLLFKDLKQILRKEQCDASILITANVPSAKKIVVHGPNESDSGAIPSQFPIQEDTQFSQILQESLDFFSIDEHRQREYFLVDFRTNQIHNPSAYVRDYYFFKRSQYPQLNLVHMDPVRAHDALQKQAFTEKMVELGKVQFVTSVLKSSNQIVARVLFLHEELMKLPSFPRKALEADLALYSNGCMGKELSALDFMHKLSWVKLIRQMFEAMVGNFAYSGDIHLFINVINGALVLYCEDAVMLRFCMATYINAGHQFRNVFALNGYSLIIPTILRIYSNYQSNPLVARTIEFTIQQFYIMHRKPFMLQLFGSVAPLLDTDSNAVYGDASKVRVQSLFRLLLSLERVGVDPLHLLDLVAAEKPLKALDFCYHGESDTINILDSIAIAVMGASYAIDTHRGHQLLMILEAIVPAYLKHLQTSVGRKDPRTEKDILHQLGVAMKTLISNAEALTKNYSGPQRTFEKSPSQKPTSSNRSATLATTIEIDEDSHSRFLGDHFRSSSVPERGMISNSNKDDSEAQWQAFRMPRATLLSLVSDYYVICSARLTELNKKQGQDKINEPLDVKCNTRLADIAHALLKVSSYDAMTMACRGLQQYMTVLMPNGDWSQEPMKQVLNTLFRRLDKIFSKIYKIPSMRKNLDWEAAACLLKGVYLTLRKSPFIVHATPLRSLITTCQSLILGDLSASMSAVDGGSPIHSRGGGAGTARRSSLAPPPAFSSIVVQLVAMQILALGETYSLEQACGGSFVFPTAERTESILLNLLLPLCLRVGSGRKDAPRVRQSDISFALTVVLHALSPPSAQQPNRVVAAKNISSSGGTGTVGAVGSGASGGTGIGGSGDGSRGGSLSVHSGGGTHPQQQQRSGGGSINNRTTLLQVAFLGMKILMTCFNHQLSLDWPRVARCIREIAERRGDERNSAFWNFLIFVATQRGPLFPLILPLMWNKIAVPVDGQEEQILQDLLRQKLNGSSEISPLPSGELMDHFLAELMILNDEVTNQREDEAENDNRRSIMADGRSEMSNASGNSRRPTIDSNMSRERSYISRDINLLVAPTGGGPNSVNTGGSSSSIAQNLRRQWSVRSENRSIIPGVGMTQRQISLQASSSCSGGADGRGGYEIQDKINMRRTSYAGEASSRSCLPSGAKGASDTRLNRRSLLAGHPVSTTSLVSRSSSISEVDFCELDETEDALLEESSADIGGVSTSMDNPSMAVDLPTEPTTSSSTSMHPRLHRQKLQSKTNRGKTFRSLKNNKAVANIEVSHIEVEQELVTISPSVKVISSSSASTASCTTDAHQQNTFQLLLVPSSSCGQPTTSTTSSTGGVSGSRLGAGGVIHNRRGHTIHSNPSEGATTLRSNTKASLLYDGLESVSTVKTSVGTVSVGVAVQVSTASYVPAPRPVTSAQRSQLNRPQPPPIPPRNIRLMVNYPGIHGESSSSGGSGGTAGSGSSSYKPMHRGGPYREPPLMEESGDSATDNNNPTKSSNNQKTTISSSSSSGGFVQQKPRIITAGHYHHRPPVVPMSSSSEGPDGDEDSDAETNSRSGMMPCVSNANDGTSIESLVLEETALLLPATLPSGRSLMRNITERDEDTLI</sequence>
<feature type="region of interest" description="Disordered" evidence="1">
    <location>
        <begin position="3567"/>
        <end position="3670"/>
    </location>
</feature>
<feature type="region of interest" description="Disordered" evidence="1">
    <location>
        <begin position="2632"/>
        <end position="2654"/>
    </location>
</feature>
<dbReference type="PANTHER" id="PTHR31781:SF1">
    <property type="entry name" value="PROTEIN UNC-80 HOMOLOG"/>
    <property type="match status" value="1"/>
</dbReference>
<feature type="region of interest" description="Disordered" evidence="1">
    <location>
        <begin position="3171"/>
        <end position="3211"/>
    </location>
</feature>
<dbReference type="Proteomes" id="UP000789390">
    <property type="component" value="Unassembled WGS sequence"/>
</dbReference>
<dbReference type="GO" id="GO:0030424">
    <property type="term" value="C:axon"/>
    <property type="evidence" value="ECO:0007669"/>
    <property type="project" value="TreeGrafter"/>
</dbReference>
<feature type="compositionally biased region" description="Polar residues" evidence="1">
    <location>
        <begin position="517"/>
        <end position="530"/>
    </location>
</feature>
<feature type="region of interest" description="Disordered" evidence="1">
    <location>
        <begin position="517"/>
        <end position="555"/>
    </location>
</feature>
<protein>
    <recommendedName>
        <fullName evidence="7">Protein unc-80</fullName>
    </recommendedName>
</protein>
<feature type="compositionally biased region" description="Polar residues" evidence="1">
    <location>
        <begin position="3232"/>
        <end position="3245"/>
    </location>
</feature>
<evidence type="ECO:0000256" key="1">
    <source>
        <dbReference type="SAM" id="MobiDB-lite"/>
    </source>
</evidence>
<dbReference type="InterPro" id="IPR045852">
    <property type="entry name" value="UNC80_central"/>
</dbReference>
<feature type="region of interest" description="Disordered" evidence="1">
    <location>
        <begin position="314"/>
        <end position="333"/>
    </location>
</feature>
<feature type="compositionally biased region" description="Gly residues" evidence="1">
    <location>
        <begin position="2999"/>
        <end position="3019"/>
    </location>
</feature>
<feature type="domain" description="Cation channel complex component UNC80 N-terminal" evidence="2">
    <location>
        <begin position="4"/>
        <end position="161"/>
    </location>
</feature>
<dbReference type="Pfam" id="PF15778">
    <property type="entry name" value="UNC80_N"/>
    <property type="match status" value="1"/>
</dbReference>
<dbReference type="GO" id="GO:0005261">
    <property type="term" value="F:monoatomic cation channel activity"/>
    <property type="evidence" value="ECO:0007669"/>
    <property type="project" value="TreeGrafter"/>
</dbReference>
<feature type="region of interest" description="Disordered" evidence="1">
    <location>
        <begin position="613"/>
        <end position="632"/>
    </location>
</feature>
<dbReference type="Pfam" id="PF19424">
    <property type="entry name" value="UNC80"/>
    <property type="match status" value="2"/>
</dbReference>
<dbReference type="GO" id="GO:0034703">
    <property type="term" value="C:cation channel complex"/>
    <property type="evidence" value="ECO:0007669"/>
    <property type="project" value="TreeGrafter"/>
</dbReference>
<feature type="compositionally biased region" description="Basic and acidic residues" evidence="1">
    <location>
        <begin position="534"/>
        <end position="553"/>
    </location>
</feature>
<feature type="compositionally biased region" description="Polar residues" evidence="1">
    <location>
        <begin position="3031"/>
        <end position="3044"/>
    </location>
</feature>
<feature type="compositionally biased region" description="Basic and acidic residues" evidence="1">
    <location>
        <begin position="1155"/>
        <end position="1170"/>
    </location>
</feature>
<feature type="compositionally biased region" description="Polar residues" evidence="1">
    <location>
        <begin position="316"/>
        <end position="333"/>
    </location>
</feature>
<feature type="compositionally biased region" description="Basic residues" evidence="1">
    <location>
        <begin position="3400"/>
        <end position="3414"/>
    </location>
</feature>
<feature type="compositionally biased region" description="Polar residues" evidence="1">
    <location>
        <begin position="1378"/>
        <end position="1388"/>
    </location>
</feature>
<feature type="region of interest" description="Disordered" evidence="1">
    <location>
        <begin position="1378"/>
        <end position="1429"/>
    </location>
</feature>
<feature type="compositionally biased region" description="Low complexity" evidence="1">
    <location>
        <begin position="3650"/>
        <end position="3666"/>
    </location>
</feature>